<organism evidence="2 3">
    <name type="scientific">Algibacter lectus</name>
    <dbReference type="NCBI Taxonomy" id="221126"/>
    <lineage>
        <taxon>Bacteria</taxon>
        <taxon>Pseudomonadati</taxon>
        <taxon>Bacteroidota</taxon>
        <taxon>Flavobacteriia</taxon>
        <taxon>Flavobacteriales</taxon>
        <taxon>Flavobacteriaceae</taxon>
        <taxon>Algibacter</taxon>
    </lineage>
</organism>
<protein>
    <submittedName>
        <fullName evidence="2">Uncharacterized protein</fullName>
    </submittedName>
</protein>
<feature type="region of interest" description="Disordered" evidence="1">
    <location>
        <begin position="25"/>
        <end position="44"/>
    </location>
</feature>
<name>A0A090VBJ6_9FLAO</name>
<dbReference type="AlphaFoldDB" id="A0A090VBJ6"/>
<sequence>MGVTRKGRAITTRFFVLHRCNHTKRAQTGRSIPNAKPSDEVGFY</sequence>
<dbReference type="Proteomes" id="UP000029644">
    <property type="component" value="Unassembled WGS sequence"/>
</dbReference>
<comment type="caution">
    <text evidence="2">The sequence shown here is derived from an EMBL/GenBank/DDBJ whole genome shotgun (WGS) entry which is preliminary data.</text>
</comment>
<evidence type="ECO:0000256" key="1">
    <source>
        <dbReference type="SAM" id="MobiDB-lite"/>
    </source>
</evidence>
<evidence type="ECO:0000313" key="2">
    <source>
        <dbReference type="EMBL" id="GAL60754.1"/>
    </source>
</evidence>
<dbReference type="EMBL" id="BBNQ01000001">
    <property type="protein sequence ID" value="GAL60754.1"/>
    <property type="molecule type" value="Genomic_DNA"/>
</dbReference>
<reference evidence="2 3" key="1">
    <citation type="journal article" date="2014" name="Genome Announc.">
        <title>Draft Genome Sequences of Marine Flavobacterium Algibacter lectus Strains SS8 and NR4.</title>
        <authorList>
            <person name="Takatani N."/>
            <person name="Nakanishi M."/>
            <person name="Meirelles P."/>
            <person name="Mino S."/>
            <person name="Suda W."/>
            <person name="Oshima K."/>
            <person name="Hattori M."/>
            <person name="Ohkuma M."/>
            <person name="Hosokawa M."/>
            <person name="Miyashita K."/>
            <person name="Thompson F.L."/>
            <person name="Niwa A."/>
            <person name="Sawabe T."/>
            <person name="Sawabe T."/>
        </authorList>
    </citation>
    <scope>NUCLEOTIDE SEQUENCE [LARGE SCALE GENOMIC DNA]</scope>
    <source>
        <strain evidence="2 3">JCM 19300</strain>
    </source>
</reference>
<gene>
    <name evidence="2" type="ORF">JCM19300_3692</name>
</gene>
<proteinExistence type="predicted"/>
<evidence type="ECO:0000313" key="3">
    <source>
        <dbReference type="Proteomes" id="UP000029644"/>
    </source>
</evidence>
<accession>A0A090VBJ6</accession>